<protein>
    <submittedName>
        <fullName evidence="3">GSCFA domain-containing protein</fullName>
    </submittedName>
</protein>
<dbReference type="Pfam" id="PF08885">
    <property type="entry name" value="GSCFA"/>
    <property type="match status" value="1"/>
</dbReference>
<evidence type="ECO:0000313" key="3">
    <source>
        <dbReference type="EMBL" id="NKC33573.1"/>
    </source>
</evidence>
<feature type="region of interest" description="Disordered" evidence="1">
    <location>
        <begin position="1"/>
        <end position="22"/>
    </location>
</feature>
<gene>
    <name evidence="3" type="ORF">HEQ75_22110</name>
</gene>
<dbReference type="InterPro" id="IPR014982">
    <property type="entry name" value="GSCFA"/>
</dbReference>
<accession>A0ABX1E9E1</accession>
<proteinExistence type="predicted"/>
<comment type="caution">
    <text evidence="3">The sequence shown here is derived from an EMBL/GenBank/DDBJ whole genome shotgun (WGS) entry which is preliminary data.</text>
</comment>
<reference evidence="3 4" key="1">
    <citation type="submission" date="2020-03" db="EMBL/GenBank/DDBJ databases">
        <title>Roseomonas selenitidurans sp. nov. isolated from urban soil.</title>
        <authorList>
            <person name="Liu H."/>
        </authorList>
    </citation>
    <scope>NUCLEOTIDE SEQUENCE [LARGE SCALE GENOMIC DNA]</scope>
    <source>
        <strain evidence="3 4">BU-1</strain>
    </source>
</reference>
<dbReference type="RefSeq" id="WP_209318704.1">
    <property type="nucleotide sequence ID" value="NZ_JAAVNE010000048.1"/>
</dbReference>
<evidence type="ECO:0000313" key="4">
    <source>
        <dbReference type="Proteomes" id="UP000787635"/>
    </source>
</evidence>
<keyword evidence="4" id="KW-1185">Reference proteome</keyword>
<sequence length="338" mass="38596">MSGSEALKVSMGNPSRGWQGTKSSARTRLLANEFFPIQHKPKFLLDKSQKFFTVGSCFAREIEYKLAPLGVPLLLRGRGLQRRYFRSWPHGDDAPGADAIYSGVFNKYTTASIEHEFKRTILRERYPQEGLIEIEDELWFDPHSSGLKNLPLEQALANRAIIDSAMQLVREADIVVMTLGQTEGWLDSQTGIAMNTQPGPAAVRRFKDRFVFIDHSYRETVEQVDRTIKLIRQECNPRMRFIVTVSPVPFNSTFRAQDVVVAHQATKSMLRAVAEELFRSYEFVDYFPSYEMVINTGRNLAWLDDQLHVDGEMVRHIMGTFYQQYYPEAEAVSVAPAA</sequence>
<feature type="domain" description="GSCFA" evidence="2">
    <location>
        <begin position="50"/>
        <end position="321"/>
    </location>
</feature>
<organism evidence="3 4">
    <name type="scientific">Falsiroseomonas selenitidurans</name>
    <dbReference type="NCBI Taxonomy" id="2716335"/>
    <lineage>
        <taxon>Bacteria</taxon>
        <taxon>Pseudomonadati</taxon>
        <taxon>Pseudomonadota</taxon>
        <taxon>Alphaproteobacteria</taxon>
        <taxon>Acetobacterales</taxon>
        <taxon>Roseomonadaceae</taxon>
        <taxon>Falsiroseomonas</taxon>
    </lineage>
</organism>
<name>A0ABX1E9E1_9PROT</name>
<dbReference type="EMBL" id="JAAVNE010000048">
    <property type="protein sequence ID" value="NKC33573.1"/>
    <property type="molecule type" value="Genomic_DNA"/>
</dbReference>
<feature type="compositionally biased region" description="Polar residues" evidence="1">
    <location>
        <begin position="12"/>
        <end position="22"/>
    </location>
</feature>
<evidence type="ECO:0000259" key="2">
    <source>
        <dbReference type="Pfam" id="PF08885"/>
    </source>
</evidence>
<dbReference type="Proteomes" id="UP000787635">
    <property type="component" value="Unassembled WGS sequence"/>
</dbReference>
<evidence type="ECO:0000256" key="1">
    <source>
        <dbReference type="SAM" id="MobiDB-lite"/>
    </source>
</evidence>